<gene>
    <name evidence="2" type="ORF">AC578_6905</name>
</gene>
<keyword evidence="3" id="KW-1185">Reference proteome</keyword>
<feature type="chain" id="PRO_5007806074" evidence="1">
    <location>
        <begin position="24"/>
        <end position="265"/>
    </location>
</feature>
<keyword evidence="1" id="KW-0732">Signal</keyword>
<name>A0A139GTU6_9PEZI</name>
<evidence type="ECO:0000256" key="1">
    <source>
        <dbReference type="SAM" id="SignalP"/>
    </source>
</evidence>
<reference evidence="2 3" key="1">
    <citation type="submission" date="2015-07" db="EMBL/GenBank/DDBJ databases">
        <title>Comparative genomics of the Sigatoka disease complex on banana suggests a link between parallel evolutionary changes in Pseudocercospora fijiensis and Pseudocercospora eumusae and increased virulence on the banana host.</title>
        <authorList>
            <person name="Chang T.-C."/>
            <person name="Salvucci A."/>
            <person name="Crous P.W."/>
            <person name="Stergiopoulos I."/>
        </authorList>
    </citation>
    <scope>NUCLEOTIDE SEQUENCE [LARGE SCALE GENOMIC DNA]</scope>
    <source>
        <strain evidence="2 3">CBS 114824</strain>
    </source>
</reference>
<feature type="signal peptide" evidence="1">
    <location>
        <begin position="1"/>
        <end position="23"/>
    </location>
</feature>
<dbReference type="EMBL" id="LFZN01000426">
    <property type="protein sequence ID" value="KXS93636.1"/>
    <property type="molecule type" value="Genomic_DNA"/>
</dbReference>
<evidence type="ECO:0000313" key="3">
    <source>
        <dbReference type="Proteomes" id="UP000070133"/>
    </source>
</evidence>
<proteinExistence type="predicted"/>
<organism evidence="2 3">
    <name type="scientific">Pseudocercospora eumusae</name>
    <dbReference type="NCBI Taxonomy" id="321146"/>
    <lineage>
        <taxon>Eukaryota</taxon>
        <taxon>Fungi</taxon>
        <taxon>Dikarya</taxon>
        <taxon>Ascomycota</taxon>
        <taxon>Pezizomycotina</taxon>
        <taxon>Dothideomycetes</taxon>
        <taxon>Dothideomycetidae</taxon>
        <taxon>Mycosphaerellales</taxon>
        <taxon>Mycosphaerellaceae</taxon>
        <taxon>Pseudocercospora</taxon>
    </lineage>
</organism>
<dbReference type="OrthoDB" id="3649384at2759"/>
<evidence type="ECO:0000313" key="2">
    <source>
        <dbReference type="EMBL" id="KXS93636.1"/>
    </source>
</evidence>
<dbReference type="AlphaFoldDB" id="A0A139GTU6"/>
<accession>A0A139GTU6</accession>
<sequence>MPFLTAFAASGLALLGLAQHASALTTIPTAPTALRGSETPSWNTAIKLESAKSMTTAESSTAMAHGALTLTTTVVPPPTTMTVTANKSTLFSSSASMASQSNGTTLMTVTATPSGSDSDAAASMLIGMGFDPNDLNGNATIPPELVPGYVPPGPRIHACSKWDVVYNAYKVAGKGWNPEFIKEELATCGGLSNYVMRTGCEIKAPGDWDWEVNLHVIVQWENMCPNTALNRAMKRGGGPPGASFGDCLDFGDTHEGHAENHCGED</sequence>
<dbReference type="Proteomes" id="UP000070133">
    <property type="component" value="Unassembled WGS sequence"/>
</dbReference>
<comment type="caution">
    <text evidence="2">The sequence shown here is derived from an EMBL/GenBank/DDBJ whole genome shotgun (WGS) entry which is preliminary data.</text>
</comment>
<protein>
    <submittedName>
        <fullName evidence="2">Uncharacterized protein</fullName>
    </submittedName>
</protein>